<accession>A0ABW5G0M9</accession>
<feature type="transmembrane region" description="Helical" evidence="1">
    <location>
        <begin position="18"/>
        <end position="38"/>
    </location>
</feature>
<feature type="transmembrane region" description="Helical" evidence="1">
    <location>
        <begin position="98"/>
        <end position="115"/>
    </location>
</feature>
<evidence type="ECO:0000313" key="2">
    <source>
        <dbReference type="EMBL" id="MFD2420848.1"/>
    </source>
</evidence>
<keyword evidence="1" id="KW-0472">Membrane</keyword>
<feature type="transmembrane region" description="Helical" evidence="1">
    <location>
        <begin position="72"/>
        <end position="92"/>
    </location>
</feature>
<reference evidence="3" key="1">
    <citation type="journal article" date="2019" name="Int. J. Syst. Evol. Microbiol.">
        <title>The Global Catalogue of Microorganisms (GCM) 10K type strain sequencing project: providing services to taxonomists for standard genome sequencing and annotation.</title>
        <authorList>
            <consortium name="The Broad Institute Genomics Platform"/>
            <consortium name="The Broad Institute Genome Sequencing Center for Infectious Disease"/>
            <person name="Wu L."/>
            <person name="Ma J."/>
        </authorList>
    </citation>
    <scope>NUCLEOTIDE SEQUENCE [LARGE SCALE GENOMIC DNA]</scope>
    <source>
        <strain evidence="3">CGMCC 4.7645</strain>
    </source>
</reference>
<keyword evidence="3" id="KW-1185">Reference proteome</keyword>
<evidence type="ECO:0000313" key="3">
    <source>
        <dbReference type="Proteomes" id="UP001597417"/>
    </source>
</evidence>
<protein>
    <submittedName>
        <fullName evidence="2">Uncharacterized protein</fullName>
    </submittedName>
</protein>
<name>A0ABW5G0M9_9PSEU</name>
<dbReference type="EMBL" id="JBHUKR010000021">
    <property type="protein sequence ID" value="MFD2420848.1"/>
    <property type="molecule type" value="Genomic_DNA"/>
</dbReference>
<gene>
    <name evidence="2" type="ORF">ACFSXZ_31410</name>
</gene>
<keyword evidence="1" id="KW-0812">Transmembrane</keyword>
<dbReference type="Proteomes" id="UP001597417">
    <property type="component" value="Unassembled WGS sequence"/>
</dbReference>
<evidence type="ECO:0000256" key="1">
    <source>
        <dbReference type="SAM" id="Phobius"/>
    </source>
</evidence>
<feature type="transmembrane region" description="Helical" evidence="1">
    <location>
        <begin position="122"/>
        <end position="140"/>
    </location>
</feature>
<comment type="caution">
    <text evidence="2">The sequence shown here is derived from an EMBL/GenBank/DDBJ whole genome shotgun (WGS) entry which is preliminary data.</text>
</comment>
<proteinExistence type="predicted"/>
<keyword evidence="1" id="KW-1133">Transmembrane helix</keyword>
<sequence length="154" mass="16515">MITETGTPSRPTTITASFFGYLLSTLASVIAGVILLGSRQQLVDALRKANDTNTGNRLTEDQIQHAASLGQTTAIVVVVLFALVYLLLAFRLRAGRNWARIVLTVFVAFQVISLVTLQGTSAVSYISTGISVIATVLAYLPDSNAYLRGVKRAQ</sequence>
<dbReference type="RefSeq" id="WP_378269120.1">
    <property type="nucleotide sequence ID" value="NZ_JBHUKR010000021.1"/>
</dbReference>
<organism evidence="2 3">
    <name type="scientific">Amycolatopsis pigmentata</name>
    <dbReference type="NCBI Taxonomy" id="450801"/>
    <lineage>
        <taxon>Bacteria</taxon>
        <taxon>Bacillati</taxon>
        <taxon>Actinomycetota</taxon>
        <taxon>Actinomycetes</taxon>
        <taxon>Pseudonocardiales</taxon>
        <taxon>Pseudonocardiaceae</taxon>
        <taxon>Amycolatopsis</taxon>
    </lineage>
</organism>